<name>A0ABR5F194_9ACTN</name>
<evidence type="ECO:0000256" key="3">
    <source>
        <dbReference type="ARBA" id="ARBA00022692"/>
    </source>
</evidence>
<keyword evidence="3 6" id="KW-0812">Transmembrane</keyword>
<proteinExistence type="predicted"/>
<dbReference type="EMBL" id="JWIO01000033">
    <property type="protein sequence ID" value="KLL10413.1"/>
    <property type="molecule type" value="Genomic_DNA"/>
</dbReference>
<feature type="transmembrane region" description="Helical" evidence="6">
    <location>
        <begin position="100"/>
        <end position="120"/>
    </location>
</feature>
<dbReference type="Pfam" id="PF13440">
    <property type="entry name" value="Polysacc_synt_3"/>
    <property type="match status" value="1"/>
</dbReference>
<sequence>MLPRMAAPWWGDGDGGPRHPNFVSSALATWGTQLAVAVLSLANVLVVARSLGATGRGDVAFLTVIAYVVSQLSLLGVEQANVNFASAEPGLRPALATNSVLLALLLGTVAAGAVGGLIALFPQVGGHSSAGLRWLVLASVPMLILQVYLLFLAQADYAFGFANAAYLLAPLVNVSVNGLLAALGALSVGVAVAACIGGQLLGTALMAWYVGRRAAGFGRPDLRLARRSLGFGMKAHAGQTMLLANYKLDQWLVGAIAGAHQLGVYSVAVAWAEALFYLPTALAAVQRPDLVRSSGGDAGQEAAAVFRVAVLTTLLIGAGLVLAAPFLCVTVFGVEFQDSVVQLRVLTAGAFGVVALKLLGNALTARGKPLLETAAVGIAFVATVALDIVLIPGHGGVGASVASVLAYSAGGIAVAIIFARALGASWGSLVPRWHDARVLGRVGLRFSARLVPSRAATANTFRGDG</sequence>
<evidence type="ECO:0000256" key="2">
    <source>
        <dbReference type="ARBA" id="ARBA00022475"/>
    </source>
</evidence>
<feature type="transmembrane region" description="Helical" evidence="6">
    <location>
        <begin position="397"/>
        <end position="419"/>
    </location>
</feature>
<keyword evidence="5 6" id="KW-0472">Membrane</keyword>
<gene>
    <name evidence="7" type="ORF">FrCorBMG51_18105</name>
</gene>
<evidence type="ECO:0000256" key="5">
    <source>
        <dbReference type="ARBA" id="ARBA00023136"/>
    </source>
</evidence>
<evidence type="ECO:0000313" key="7">
    <source>
        <dbReference type="EMBL" id="KLL10413.1"/>
    </source>
</evidence>
<accession>A0ABR5F194</accession>
<feature type="transmembrane region" description="Helical" evidence="6">
    <location>
        <begin position="183"/>
        <end position="210"/>
    </location>
</feature>
<feature type="transmembrane region" description="Helical" evidence="6">
    <location>
        <begin position="371"/>
        <end position="391"/>
    </location>
</feature>
<dbReference type="Proteomes" id="UP000035425">
    <property type="component" value="Unassembled WGS sequence"/>
</dbReference>
<feature type="transmembrane region" description="Helical" evidence="6">
    <location>
        <begin position="157"/>
        <end position="176"/>
    </location>
</feature>
<reference evidence="7 8" key="1">
    <citation type="submission" date="2014-12" db="EMBL/GenBank/DDBJ databases">
        <title>Frankia sp. BMG5.1 draft genome.</title>
        <authorList>
            <person name="Gtari M."/>
            <person name="Ghodhbane-Gtari F."/>
            <person name="Nouioui I."/>
            <person name="Ktari A."/>
            <person name="Hezbri K."/>
            <person name="Mimouni W."/>
            <person name="Sbissi I."/>
            <person name="Ayari A."/>
            <person name="Yamanaka T."/>
            <person name="Normand P."/>
            <person name="Tisa L.S."/>
            <person name="Boudabous A."/>
        </authorList>
    </citation>
    <scope>NUCLEOTIDE SEQUENCE [LARGE SCALE GENOMIC DNA]</scope>
    <source>
        <strain evidence="7 8">BMG5.1</strain>
    </source>
</reference>
<evidence type="ECO:0000313" key="8">
    <source>
        <dbReference type="Proteomes" id="UP000035425"/>
    </source>
</evidence>
<protein>
    <recommendedName>
        <fullName evidence="9">Membrane protein involved in the export of O-antigen and teichoic acid</fullName>
    </recommendedName>
</protein>
<feature type="transmembrane region" description="Helical" evidence="6">
    <location>
        <begin position="340"/>
        <end position="359"/>
    </location>
</feature>
<feature type="transmembrane region" description="Helical" evidence="6">
    <location>
        <begin position="305"/>
        <end position="334"/>
    </location>
</feature>
<evidence type="ECO:0008006" key="9">
    <source>
        <dbReference type="Google" id="ProtNLM"/>
    </source>
</evidence>
<evidence type="ECO:0000256" key="4">
    <source>
        <dbReference type="ARBA" id="ARBA00022989"/>
    </source>
</evidence>
<feature type="transmembrane region" description="Helical" evidence="6">
    <location>
        <begin position="132"/>
        <end position="151"/>
    </location>
</feature>
<dbReference type="PANTHER" id="PTHR30250">
    <property type="entry name" value="PST FAMILY PREDICTED COLANIC ACID TRANSPORTER"/>
    <property type="match status" value="1"/>
</dbReference>
<keyword evidence="4 6" id="KW-1133">Transmembrane helix</keyword>
<comment type="subcellular location">
    <subcellularLocation>
        <location evidence="1">Cell membrane</location>
        <topology evidence="1">Multi-pass membrane protein</topology>
    </subcellularLocation>
</comment>
<dbReference type="PANTHER" id="PTHR30250:SF11">
    <property type="entry name" value="O-ANTIGEN TRANSPORTER-RELATED"/>
    <property type="match status" value="1"/>
</dbReference>
<comment type="caution">
    <text evidence="7">The sequence shown here is derived from an EMBL/GenBank/DDBJ whole genome shotgun (WGS) entry which is preliminary data.</text>
</comment>
<keyword evidence="2" id="KW-1003">Cell membrane</keyword>
<organism evidence="7 8">
    <name type="scientific">Protofrankia coriariae</name>
    <dbReference type="NCBI Taxonomy" id="1562887"/>
    <lineage>
        <taxon>Bacteria</taxon>
        <taxon>Bacillati</taxon>
        <taxon>Actinomycetota</taxon>
        <taxon>Actinomycetes</taxon>
        <taxon>Frankiales</taxon>
        <taxon>Frankiaceae</taxon>
        <taxon>Protofrankia</taxon>
    </lineage>
</organism>
<feature type="transmembrane region" description="Helical" evidence="6">
    <location>
        <begin position="27"/>
        <end position="47"/>
    </location>
</feature>
<dbReference type="InterPro" id="IPR050833">
    <property type="entry name" value="Poly_Biosynth_Transport"/>
</dbReference>
<evidence type="ECO:0000256" key="1">
    <source>
        <dbReference type="ARBA" id="ARBA00004651"/>
    </source>
</evidence>
<evidence type="ECO:0000256" key="6">
    <source>
        <dbReference type="SAM" id="Phobius"/>
    </source>
</evidence>
<keyword evidence="8" id="KW-1185">Reference proteome</keyword>